<dbReference type="PANTHER" id="PTHR38340:SF1">
    <property type="entry name" value="S-LAYER PROTEIN"/>
    <property type="match status" value="1"/>
</dbReference>
<feature type="chain" id="PRO_5043350478" evidence="3">
    <location>
        <begin position="24"/>
        <end position="417"/>
    </location>
</feature>
<comment type="caution">
    <text evidence="4">The sequence shown here is derived from an EMBL/GenBank/DDBJ whole genome shotgun (WGS) entry which is preliminary data.</text>
</comment>
<dbReference type="SUPFAM" id="SSF51120">
    <property type="entry name" value="beta-Roll"/>
    <property type="match status" value="1"/>
</dbReference>
<evidence type="ECO:0000313" key="4">
    <source>
        <dbReference type="EMBL" id="KAJ8908644.1"/>
    </source>
</evidence>
<dbReference type="GO" id="GO:0005576">
    <property type="term" value="C:extracellular region"/>
    <property type="evidence" value="ECO:0007669"/>
    <property type="project" value="UniProtKB-SubCell"/>
</dbReference>
<dbReference type="PROSITE" id="PS00330">
    <property type="entry name" value="HEMOLYSIN_CALCIUM"/>
    <property type="match status" value="2"/>
</dbReference>
<dbReference type="Gene3D" id="2.150.10.10">
    <property type="entry name" value="Serralysin-like metalloprotease, C-terminal"/>
    <property type="match status" value="3"/>
</dbReference>
<dbReference type="InterPro" id="IPR018511">
    <property type="entry name" value="Hemolysin-typ_Ca-bd_CS"/>
</dbReference>
<feature type="signal peptide" evidence="3">
    <location>
        <begin position="1"/>
        <end position="23"/>
    </location>
</feature>
<dbReference type="EMBL" id="JAMWBK010000001">
    <property type="protein sequence ID" value="KAJ8908644.1"/>
    <property type="molecule type" value="Genomic_DNA"/>
</dbReference>
<dbReference type="InterPro" id="IPR011049">
    <property type="entry name" value="Serralysin-like_metalloprot_C"/>
</dbReference>
<keyword evidence="3" id="KW-0732">Signal</keyword>
<dbReference type="PRINTS" id="PR00313">
    <property type="entry name" value="CABNDNGRPT"/>
</dbReference>
<dbReference type="PANTHER" id="PTHR38340">
    <property type="entry name" value="S-LAYER PROTEIN"/>
    <property type="match status" value="1"/>
</dbReference>
<dbReference type="AlphaFoldDB" id="A0AAV8V1E0"/>
<evidence type="ECO:0000313" key="5">
    <source>
        <dbReference type="Proteomes" id="UP001157974"/>
    </source>
</evidence>
<dbReference type="InterPro" id="IPR001343">
    <property type="entry name" value="Hemolysn_Ca-bd"/>
</dbReference>
<keyword evidence="5" id="KW-1185">Reference proteome</keyword>
<reference evidence="4 5" key="1">
    <citation type="journal article" date="2023" name="Nat. Commun.">
        <title>Origin of minicircular mitochondrial genomes in red algae.</title>
        <authorList>
            <person name="Lee Y."/>
            <person name="Cho C.H."/>
            <person name="Lee Y.M."/>
            <person name="Park S.I."/>
            <person name="Yang J.H."/>
            <person name="West J.A."/>
            <person name="Bhattacharya D."/>
            <person name="Yoon H.S."/>
        </authorList>
    </citation>
    <scope>NUCLEOTIDE SEQUENCE [LARGE SCALE GENOMIC DNA]</scope>
    <source>
        <strain evidence="4 5">CCMP1338</strain>
        <tissue evidence="4">Whole cell</tissue>
    </source>
</reference>
<organism evidence="4 5">
    <name type="scientific">Rhodosorus marinus</name>
    <dbReference type="NCBI Taxonomy" id="101924"/>
    <lineage>
        <taxon>Eukaryota</taxon>
        <taxon>Rhodophyta</taxon>
        <taxon>Stylonematophyceae</taxon>
        <taxon>Stylonematales</taxon>
        <taxon>Stylonemataceae</taxon>
        <taxon>Rhodosorus</taxon>
    </lineage>
</organism>
<evidence type="ECO:0000256" key="3">
    <source>
        <dbReference type="SAM" id="SignalP"/>
    </source>
</evidence>
<proteinExistence type="predicted"/>
<keyword evidence="2" id="KW-0964">Secreted</keyword>
<name>A0AAV8V1E0_9RHOD</name>
<protein>
    <submittedName>
        <fullName evidence="4">Uncharacterized protein</fullName>
    </submittedName>
</protein>
<evidence type="ECO:0000256" key="2">
    <source>
        <dbReference type="ARBA" id="ARBA00022525"/>
    </source>
</evidence>
<gene>
    <name evidence="4" type="ORF">NDN08_005349</name>
</gene>
<dbReference type="InterPro" id="IPR050557">
    <property type="entry name" value="RTX_toxin/Mannuronan_C5-epim"/>
</dbReference>
<dbReference type="Pfam" id="PF00353">
    <property type="entry name" value="HemolysinCabind"/>
    <property type="match status" value="4"/>
</dbReference>
<dbReference type="Proteomes" id="UP001157974">
    <property type="component" value="Unassembled WGS sequence"/>
</dbReference>
<evidence type="ECO:0000256" key="1">
    <source>
        <dbReference type="ARBA" id="ARBA00004613"/>
    </source>
</evidence>
<sequence>MSGKVECLLVCLVVFVVFHGGLGVPTDKRIELGELLAARPATCKSVVNEDNIVKRLPDANYVLSFKGFTKRVVRVTIKVSGKDIVVKLDARYDVNGKFLRRPADYSKITHLIKGYRFGFHSDCERIPFGTTKFFHSDEFSFENVLDYSNRLKFTVKMKDIPKTQHGDCCFPCFVAEVDMIDVDSEVVRLTRAVTSEKCKKRSGGDRICSLSTICRNVIYGTEGDDVIRGTPWKDYIYGMGGNDKIDGLGGDDVIFGGDGNDSIRGGSGRDYIYGHDGNDKMYGGKDDDRILGGSGVDKHVGGDGDDFLYDTSIDFNTFYGDDGDDILFMAGKGLGGDGDDRFWSAGSHHMADIMYGQTGDDYFSNGGFDRQQDRIYGGRGNDIFVGPLGSSGGNDILVGGEGDDYYVGTWSNLYRIG</sequence>
<comment type="subcellular location">
    <subcellularLocation>
        <location evidence="1">Secreted</location>
    </subcellularLocation>
</comment>
<accession>A0AAV8V1E0</accession>
<dbReference type="GO" id="GO:0005509">
    <property type="term" value="F:calcium ion binding"/>
    <property type="evidence" value="ECO:0007669"/>
    <property type="project" value="InterPro"/>
</dbReference>